<dbReference type="NCBIfam" id="TIGR00885">
    <property type="entry name" value="fucP"/>
    <property type="match status" value="1"/>
</dbReference>
<keyword evidence="14" id="KW-1185">Reference proteome</keyword>
<name>A0A243WJG6_9BACT</name>
<dbReference type="PANTHER" id="PTHR43702:SF3">
    <property type="entry name" value="PROTEIN TSGA"/>
    <property type="match status" value="1"/>
</dbReference>
<feature type="transmembrane region" description="Helical" evidence="11">
    <location>
        <begin position="22"/>
        <end position="42"/>
    </location>
</feature>
<dbReference type="AlphaFoldDB" id="A0A243WJG6"/>
<organism evidence="13 14">
    <name type="scientific">Hymenobacter crusticola</name>
    <dbReference type="NCBI Taxonomy" id="1770526"/>
    <lineage>
        <taxon>Bacteria</taxon>
        <taxon>Pseudomonadati</taxon>
        <taxon>Bacteroidota</taxon>
        <taxon>Cytophagia</taxon>
        <taxon>Cytophagales</taxon>
        <taxon>Hymenobacteraceae</taxon>
        <taxon>Hymenobacter</taxon>
    </lineage>
</organism>
<feature type="transmembrane region" description="Helical" evidence="11">
    <location>
        <begin position="207"/>
        <end position="226"/>
    </location>
</feature>
<comment type="subcellular location">
    <subcellularLocation>
        <location evidence="2">Cell inner membrane</location>
        <topology evidence="2">Multi-pass membrane protein</topology>
    </subcellularLocation>
</comment>
<dbReference type="OrthoDB" id="9795150at2"/>
<evidence type="ECO:0000313" key="13">
    <source>
        <dbReference type="EMBL" id="OUJ75769.1"/>
    </source>
</evidence>
<dbReference type="CDD" id="cd17394">
    <property type="entry name" value="MFS_FucP_like"/>
    <property type="match status" value="1"/>
</dbReference>
<dbReference type="SUPFAM" id="SSF103473">
    <property type="entry name" value="MFS general substrate transporter"/>
    <property type="match status" value="1"/>
</dbReference>
<keyword evidence="9 11" id="KW-1133">Transmembrane helix</keyword>
<keyword evidence="10 11" id="KW-0472">Membrane</keyword>
<dbReference type="PANTHER" id="PTHR43702">
    <property type="entry name" value="L-FUCOSE-PROTON SYMPORTER"/>
    <property type="match status" value="1"/>
</dbReference>
<gene>
    <name evidence="13" type="ORF">BXP70_00215</name>
</gene>
<feature type="transmembrane region" description="Helical" evidence="11">
    <location>
        <begin position="90"/>
        <end position="109"/>
    </location>
</feature>
<dbReference type="NCBIfam" id="TIGR01272">
    <property type="entry name" value="gluP"/>
    <property type="match status" value="1"/>
</dbReference>
<comment type="caution">
    <text evidence="13">The sequence shown here is derived from an EMBL/GenBank/DDBJ whole genome shotgun (WGS) entry which is preliminary data.</text>
</comment>
<keyword evidence="5" id="KW-1003">Cell membrane</keyword>
<dbReference type="GO" id="GO:1904659">
    <property type="term" value="P:D-glucose transmembrane transport"/>
    <property type="evidence" value="ECO:0007669"/>
    <property type="project" value="InterPro"/>
</dbReference>
<keyword evidence="4" id="KW-0813">Transport</keyword>
<feature type="transmembrane region" description="Helical" evidence="11">
    <location>
        <begin position="403"/>
        <end position="423"/>
    </location>
</feature>
<dbReference type="InterPro" id="IPR020846">
    <property type="entry name" value="MFS_dom"/>
</dbReference>
<feature type="transmembrane region" description="Helical" evidence="11">
    <location>
        <begin position="253"/>
        <end position="277"/>
    </location>
</feature>
<dbReference type="InterPro" id="IPR036259">
    <property type="entry name" value="MFS_trans_sf"/>
</dbReference>
<feature type="transmembrane region" description="Helical" evidence="11">
    <location>
        <begin position="378"/>
        <end position="397"/>
    </location>
</feature>
<evidence type="ECO:0000256" key="6">
    <source>
        <dbReference type="ARBA" id="ARBA00022519"/>
    </source>
</evidence>
<feature type="transmembrane region" description="Helical" evidence="11">
    <location>
        <begin position="343"/>
        <end position="366"/>
    </location>
</feature>
<evidence type="ECO:0000313" key="14">
    <source>
        <dbReference type="Proteomes" id="UP000194873"/>
    </source>
</evidence>
<dbReference type="EMBL" id="MTSE01000001">
    <property type="protein sequence ID" value="OUJ75769.1"/>
    <property type="molecule type" value="Genomic_DNA"/>
</dbReference>
<dbReference type="GO" id="GO:0055056">
    <property type="term" value="F:D-glucose transmembrane transporter activity"/>
    <property type="evidence" value="ECO:0007669"/>
    <property type="project" value="InterPro"/>
</dbReference>
<keyword evidence="6" id="KW-0997">Cell inner membrane</keyword>
<dbReference type="Pfam" id="PF07690">
    <property type="entry name" value="MFS_1"/>
    <property type="match status" value="1"/>
</dbReference>
<evidence type="ECO:0000259" key="12">
    <source>
        <dbReference type="PROSITE" id="PS50850"/>
    </source>
</evidence>
<proteinExistence type="inferred from homology"/>
<dbReference type="GO" id="GO:0005886">
    <property type="term" value="C:plasma membrane"/>
    <property type="evidence" value="ECO:0007669"/>
    <property type="project" value="UniProtKB-SubCell"/>
</dbReference>
<evidence type="ECO:0000256" key="5">
    <source>
        <dbReference type="ARBA" id="ARBA00022475"/>
    </source>
</evidence>
<feature type="transmembrane region" description="Helical" evidence="11">
    <location>
        <begin position="319"/>
        <end position="337"/>
    </location>
</feature>
<dbReference type="InterPro" id="IPR050375">
    <property type="entry name" value="MFS_TsgA-like"/>
</dbReference>
<dbReference type="Gene3D" id="1.20.1250.20">
    <property type="entry name" value="MFS general substrate transporter like domains"/>
    <property type="match status" value="2"/>
</dbReference>
<evidence type="ECO:0000256" key="2">
    <source>
        <dbReference type="ARBA" id="ARBA00004429"/>
    </source>
</evidence>
<dbReference type="PROSITE" id="PS50850">
    <property type="entry name" value="MFS"/>
    <property type="match status" value="1"/>
</dbReference>
<feature type="domain" description="Major facilitator superfamily (MFS) profile" evidence="12">
    <location>
        <begin position="25"/>
        <end position="435"/>
    </location>
</feature>
<evidence type="ECO:0000256" key="4">
    <source>
        <dbReference type="ARBA" id="ARBA00022448"/>
    </source>
</evidence>
<sequence length="435" mass="46473">MAIATNTAPTATIAEGTGRRNYTFPFILVTCLFFLWGMAHNLDSILIPHLKKACQLNNRQSTLVDTAVFLAYFLMAIPAGVLLKRLGYKVSIIVGLVTFAAGAFLFLPAASARSYGLFLLALFIIGCGLTILETTANPYAAILGDPAKSTQRLNLAASFNGLAAMVAPIIGTNLILSGKEYSEQALAAMSETARNAYLTQEAAAVKMPYFVLGCILLLVAALFYFISLPEVKAEEQEPSQGGGFFAVLKHKHLLWGVIAQFFYVGAQVCVTSFFIRMAKQGASVDEKTAGYYLGIYGLLFMAGRFVGTALLKYVSSQKLLSIYAVAAIALCAVAVFGDGAYVIYALGGLGFFMSIMFPTIFSLGIAGLGDDTKPGSSWLVMSIVGGAIIPYIMGTVIDMQGDATQAGYVVPLVCFVVVLYFGLSGYKINKHMQQA</sequence>
<dbReference type="InterPro" id="IPR011701">
    <property type="entry name" value="MFS"/>
</dbReference>
<dbReference type="InterPro" id="IPR005275">
    <property type="entry name" value="Lfuc_symporter_FucP"/>
</dbReference>
<feature type="transmembrane region" description="Helical" evidence="11">
    <location>
        <begin position="62"/>
        <end position="83"/>
    </location>
</feature>
<dbReference type="GO" id="GO:0015535">
    <property type="term" value="F:fucose:proton symporter activity"/>
    <property type="evidence" value="ECO:0007669"/>
    <property type="project" value="InterPro"/>
</dbReference>
<evidence type="ECO:0000256" key="1">
    <source>
        <dbReference type="ARBA" id="ARBA00003321"/>
    </source>
</evidence>
<feature type="transmembrane region" description="Helical" evidence="11">
    <location>
        <begin position="153"/>
        <end position="176"/>
    </location>
</feature>
<comment type="similarity">
    <text evidence="3">Belongs to the major facilitator superfamily. FHS transporter (TC 2.A.1.7) family.</text>
</comment>
<keyword evidence="7" id="KW-0762">Sugar transport</keyword>
<evidence type="ECO:0000256" key="8">
    <source>
        <dbReference type="ARBA" id="ARBA00022692"/>
    </source>
</evidence>
<comment type="function">
    <text evidence="1">Intake of glucose and galactose.</text>
</comment>
<evidence type="ECO:0000256" key="11">
    <source>
        <dbReference type="SAM" id="Phobius"/>
    </source>
</evidence>
<accession>A0A243WJG6</accession>
<dbReference type="InterPro" id="IPR005964">
    <property type="entry name" value="Glc/Gal_transptr_bac"/>
</dbReference>
<dbReference type="GO" id="GO:0005354">
    <property type="term" value="F:galactose transmembrane transporter activity"/>
    <property type="evidence" value="ECO:0007669"/>
    <property type="project" value="InterPro"/>
</dbReference>
<evidence type="ECO:0000256" key="3">
    <source>
        <dbReference type="ARBA" id="ARBA00009120"/>
    </source>
</evidence>
<evidence type="ECO:0000256" key="9">
    <source>
        <dbReference type="ARBA" id="ARBA00022989"/>
    </source>
</evidence>
<keyword evidence="8 11" id="KW-0812">Transmembrane</keyword>
<protein>
    <submittedName>
        <fullName evidence="13">L-fucose:H+ symporter permease</fullName>
    </submittedName>
</protein>
<dbReference type="RefSeq" id="WP_086592009.1">
    <property type="nucleotide sequence ID" value="NZ_MTSE01000001.1"/>
</dbReference>
<dbReference type="Proteomes" id="UP000194873">
    <property type="component" value="Unassembled WGS sequence"/>
</dbReference>
<evidence type="ECO:0000256" key="7">
    <source>
        <dbReference type="ARBA" id="ARBA00022597"/>
    </source>
</evidence>
<feature type="transmembrane region" description="Helical" evidence="11">
    <location>
        <begin position="289"/>
        <end position="307"/>
    </location>
</feature>
<reference evidence="13 14" key="1">
    <citation type="submission" date="2017-01" db="EMBL/GenBank/DDBJ databases">
        <title>A new Hymenobacter.</title>
        <authorList>
            <person name="Liang Y."/>
            <person name="Feng F."/>
        </authorList>
    </citation>
    <scope>NUCLEOTIDE SEQUENCE [LARGE SCALE GENOMIC DNA]</scope>
    <source>
        <strain evidence="13">MIMBbqt21</strain>
    </source>
</reference>
<evidence type="ECO:0000256" key="10">
    <source>
        <dbReference type="ARBA" id="ARBA00023136"/>
    </source>
</evidence>